<evidence type="ECO:0000256" key="1">
    <source>
        <dbReference type="ARBA" id="ARBA00022964"/>
    </source>
</evidence>
<keyword evidence="1" id="KW-0223">Dioxygenase</keyword>
<dbReference type="Gene3D" id="2.60.120.10">
    <property type="entry name" value="Jelly Rolls"/>
    <property type="match status" value="1"/>
</dbReference>
<gene>
    <name evidence="4" type="ORF">M406DRAFT_357018</name>
</gene>
<feature type="domain" description="Cupin type-2" evidence="3">
    <location>
        <begin position="98"/>
        <end position="165"/>
    </location>
</feature>
<dbReference type="InterPro" id="IPR013096">
    <property type="entry name" value="Cupin_2"/>
</dbReference>
<dbReference type="PANTHER" id="PTHR41517">
    <property type="entry name" value="1,2-DIOXYGENASE PROTEIN-RELATED"/>
    <property type="match status" value="1"/>
</dbReference>
<dbReference type="PANTHER" id="PTHR41517:SF1">
    <property type="entry name" value="CUPIN"/>
    <property type="match status" value="1"/>
</dbReference>
<name>A0A9P4XYH4_CRYP1</name>
<dbReference type="InterPro" id="IPR011051">
    <property type="entry name" value="RmlC_Cupin_sf"/>
</dbReference>
<keyword evidence="5" id="KW-1185">Reference proteome</keyword>
<dbReference type="AlphaFoldDB" id="A0A9P4XYH4"/>
<dbReference type="InterPro" id="IPR047183">
    <property type="entry name" value="GDO-like"/>
</dbReference>
<evidence type="ECO:0000313" key="5">
    <source>
        <dbReference type="Proteomes" id="UP000803844"/>
    </source>
</evidence>
<organism evidence="4 5">
    <name type="scientific">Cryphonectria parasitica (strain ATCC 38755 / EP155)</name>
    <dbReference type="NCBI Taxonomy" id="660469"/>
    <lineage>
        <taxon>Eukaryota</taxon>
        <taxon>Fungi</taxon>
        <taxon>Dikarya</taxon>
        <taxon>Ascomycota</taxon>
        <taxon>Pezizomycotina</taxon>
        <taxon>Sordariomycetes</taxon>
        <taxon>Sordariomycetidae</taxon>
        <taxon>Diaporthales</taxon>
        <taxon>Cryphonectriaceae</taxon>
        <taxon>Cryphonectria-Endothia species complex</taxon>
        <taxon>Cryphonectria</taxon>
    </lineage>
</organism>
<keyword evidence="2" id="KW-0560">Oxidoreductase</keyword>
<evidence type="ECO:0000259" key="3">
    <source>
        <dbReference type="Pfam" id="PF07883"/>
    </source>
</evidence>
<dbReference type="CDD" id="cd06992">
    <property type="entry name" value="cupin_GDO-like_C"/>
    <property type="match status" value="1"/>
</dbReference>
<dbReference type="CDD" id="cd02216">
    <property type="entry name" value="cupin_GDO-like_N"/>
    <property type="match status" value="1"/>
</dbReference>
<evidence type="ECO:0000313" key="4">
    <source>
        <dbReference type="EMBL" id="KAF3763333.1"/>
    </source>
</evidence>
<reference evidence="4" key="1">
    <citation type="journal article" date="2020" name="Phytopathology">
        <title>Genome sequence of the chestnut blight fungus Cryphonectria parasitica EP155: A fundamental resource for an archetypical invasive plant pathogen.</title>
        <authorList>
            <person name="Crouch J.A."/>
            <person name="Dawe A."/>
            <person name="Aerts A."/>
            <person name="Barry K."/>
            <person name="Churchill A.C.L."/>
            <person name="Grimwood J."/>
            <person name="Hillman B."/>
            <person name="Milgroom M.G."/>
            <person name="Pangilinan J."/>
            <person name="Smith M."/>
            <person name="Salamov A."/>
            <person name="Schmutz J."/>
            <person name="Yadav J."/>
            <person name="Grigoriev I.V."/>
            <person name="Nuss D."/>
        </authorList>
    </citation>
    <scope>NUCLEOTIDE SEQUENCE</scope>
    <source>
        <strain evidence="4">EP155</strain>
    </source>
</reference>
<dbReference type="Proteomes" id="UP000803844">
    <property type="component" value="Unassembled WGS sequence"/>
</dbReference>
<dbReference type="RefSeq" id="XP_040774294.1">
    <property type="nucleotide sequence ID" value="XM_040923576.1"/>
</dbReference>
<dbReference type="Pfam" id="PF07883">
    <property type="entry name" value="Cupin_2"/>
    <property type="match status" value="1"/>
</dbReference>
<dbReference type="EMBL" id="MU032349">
    <property type="protein sequence ID" value="KAF3763333.1"/>
    <property type="molecule type" value="Genomic_DNA"/>
</dbReference>
<dbReference type="SUPFAM" id="SSF51182">
    <property type="entry name" value="RmlC-like cupins"/>
    <property type="match status" value="1"/>
</dbReference>
<evidence type="ECO:0000256" key="2">
    <source>
        <dbReference type="ARBA" id="ARBA00023002"/>
    </source>
</evidence>
<dbReference type="GO" id="GO:0051213">
    <property type="term" value="F:dioxygenase activity"/>
    <property type="evidence" value="ECO:0007669"/>
    <property type="project" value="UniProtKB-KW"/>
</dbReference>
<dbReference type="InterPro" id="IPR014710">
    <property type="entry name" value="RmlC-like_jellyroll"/>
</dbReference>
<protein>
    <recommendedName>
        <fullName evidence="3">Cupin type-2 domain-containing protein</fullName>
    </recommendedName>
</protein>
<sequence>MATTTQTEEIKVEDATEVMLRQAEKAHTKPLWLQMARLNPPLPNPKCTPHLWKYADIRPSLLEAGKLVPEHQAERRVLMLINPARDAPFTTDTLYAGLQLVMPNETAKAHRHVAFAMRFIIEGQGGFTAVHGRRIRMQRGDVILTPTMNWHDHGKDGSGPMIWLDGLDLPNFQHFPVHFVEQFSSPRYPAEDVDTSASPLVFPWSRMKAALDEVEGDSAELRYLHEDGRQVSRILGGSAARINAGKTSPRVQETASSVYHVIEGSGYTTIGDVEYRWEKGDTFCIPSWYPFQHFAGGQEGDDPVYLYRFDDKPMLTSLGFYRTSDTDVETLVSN</sequence>
<dbReference type="OrthoDB" id="2205143at2759"/>
<accession>A0A9P4XYH4</accession>
<dbReference type="GeneID" id="63840705"/>
<proteinExistence type="predicted"/>
<comment type="caution">
    <text evidence="4">The sequence shown here is derived from an EMBL/GenBank/DDBJ whole genome shotgun (WGS) entry which is preliminary data.</text>
</comment>